<dbReference type="NCBIfam" id="TIGR00666">
    <property type="entry name" value="PBP4"/>
    <property type="match status" value="1"/>
</dbReference>
<dbReference type="Proteomes" id="UP000247973">
    <property type="component" value="Unassembled WGS sequence"/>
</dbReference>
<keyword evidence="2" id="KW-0378">Hydrolase</keyword>
<comment type="caution">
    <text evidence="4">The sequence shown here is derived from an EMBL/GenBank/DDBJ whole genome shotgun (WGS) entry which is preliminary data.</text>
</comment>
<evidence type="ECO:0000256" key="2">
    <source>
        <dbReference type="ARBA" id="ARBA00022801"/>
    </source>
</evidence>
<dbReference type="OrthoDB" id="9802627at2"/>
<dbReference type="AlphaFoldDB" id="A0A2V3PRV2"/>
<keyword evidence="4" id="KW-0121">Carboxypeptidase</keyword>
<keyword evidence="5" id="KW-1185">Reference proteome</keyword>
<dbReference type="InterPro" id="IPR000667">
    <property type="entry name" value="Peptidase_S13"/>
</dbReference>
<organism evidence="4 5">
    <name type="scientific">Dysgonomonas alginatilytica</name>
    <dbReference type="NCBI Taxonomy" id="1605892"/>
    <lineage>
        <taxon>Bacteria</taxon>
        <taxon>Pseudomonadati</taxon>
        <taxon>Bacteroidota</taxon>
        <taxon>Bacteroidia</taxon>
        <taxon>Bacteroidales</taxon>
        <taxon>Dysgonomonadaceae</taxon>
        <taxon>Dysgonomonas</taxon>
    </lineage>
</organism>
<dbReference type="Pfam" id="PF02113">
    <property type="entry name" value="Peptidase_S13"/>
    <property type="match status" value="1"/>
</dbReference>
<dbReference type="GO" id="GO:0000270">
    <property type="term" value="P:peptidoglycan metabolic process"/>
    <property type="evidence" value="ECO:0007669"/>
    <property type="project" value="TreeGrafter"/>
</dbReference>
<dbReference type="PANTHER" id="PTHR30023">
    <property type="entry name" value="D-ALANYL-D-ALANINE CARBOXYPEPTIDASE"/>
    <property type="match status" value="1"/>
</dbReference>
<evidence type="ECO:0000313" key="5">
    <source>
        <dbReference type="Proteomes" id="UP000247973"/>
    </source>
</evidence>
<dbReference type="GO" id="GO:0004185">
    <property type="term" value="F:serine-type carboxypeptidase activity"/>
    <property type="evidence" value="ECO:0007669"/>
    <property type="project" value="InterPro"/>
</dbReference>
<gene>
    <name evidence="4" type="ORF">CLV62_12715</name>
</gene>
<dbReference type="SUPFAM" id="SSF56601">
    <property type="entry name" value="beta-lactamase/transpeptidase-like"/>
    <property type="match status" value="1"/>
</dbReference>
<evidence type="ECO:0000256" key="1">
    <source>
        <dbReference type="ARBA" id="ARBA00006096"/>
    </source>
</evidence>
<dbReference type="RefSeq" id="WP_110311952.1">
    <property type="nucleotide sequence ID" value="NZ_QICL01000027.1"/>
</dbReference>
<evidence type="ECO:0000313" key="4">
    <source>
        <dbReference type="EMBL" id="PXV61016.1"/>
    </source>
</evidence>
<keyword evidence="4" id="KW-0645">Protease</keyword>
<proteinExistence type="inferred from homology"/>
<name>A0A2V3PRV2_9BACT</name>
<feature type="chain" id="PRO_5015933361" evidence="3">
    <location>
        <begin position="23"/>
        <end position="478"/>
    </location>
</feature>
<protein>
    <submittedName>
        <fullName evidence="4">D-alanyl-D-alanine carboxypeptidase/D-alanyl-D-alanine-endopeptidase (Penicillin-binding protein 4)</fullName>
    </submittedName>
</protein>
<evidence type="ECO:0000256" key="3">
    <source>
        <dbReference type="SAM" id="SignalP"/>
    </source>
</evidence>
<dbReference type="InterPro" id="IPR012338">
    <property type="entry name" value="Beta-lactam/transpept-like"/>
</dbReference>
<dbReference type="PRINTS" id="PR00922">
    <property type="entry name" value="DADACBPTASE3"/>
</dbReference>
<reference evidence="4 5" key="1">
    <citation type="submission" date="2018-03" db="EMBL/GenBank/DDBJ databases">
        <title>Genomic Encyclopedia of Archaeal and Bacterial Type Strains, Phase II (KMG-II): from individual species to whole genera.</title>
        <authorList>
            <person name="Goeker M."/>
        </authorList>
    </citation>
    <scope>NUCLEOTIDE SEQUENCE [LARGE SCALE GENOMIC DNA]</scope>
    <source>
        <strain evidence="4 5">DSM 100214</strain>
    </source>
</reference>
<keyword evidence="3" id="KW-0732">Signal</keyword>
<accession>A0A2V3PRV2</accession>
<feature type="signal peptide" evidence="3">
    <location>
        <begin position="1"/>
        <end position="22"/>
    </location>
</feature>
<dbReference type="EMBL" id="QICL01000027">
    <property type="protein sequence ID" value="PXV61016.1"/>
    <property type="molecule type" value="Genomic_DNA"/>
</dbReference>
<comment type="similarity">
    <text evidence="1">Belongs to the peptidase S13 family.</text>
</comment>
<dbReference type="GO" id="GO:0006508">
    <property type="term" value="P:proteolysis"/>
    <property type="evidence" value="ECO:0007669"/>
    <property type="project" value="InterPro"/>
</dbReference>
<dbReference type="Gene3D" id="3.40.710.10">
    <property type="entry name" value="DD-peptidase/beta-lactamase superfamily"/>
    <property type="match status" value="2"/>
</dbReference>
<sequence>MKYYLVLILNFCFITVSSQQNAAIEKFVQTSGFENASIGVCVKDLSGNNIVSYNKAVSLTPASTLKILTTATALELLGEDYQFSTELSIDKNNPQHLIVHGHGDPTLGSEYLFENPSAFLGNWVQHIQKKFKTEYPIDITIADDFFGYNGISSKWLREDMGNYFASGAYGISVFDNMYQLFLNTMRTDTCPAILKTVPNMRNIVFSNNLQLNYEGKDNGNINGEPFSNYRRLAGDIPAKRSSFVIKGDFPDPGIILGEALANTLAQNNFRINSIGTTRQQYFQQMYNSYKANPYETVSFYKELSPALREIIRVINEKSNNHYSEHLMRTIGRQANPDTYSDPLTEGINRTNNYWASKGLNTDGIHIYDGCGLAPSNSINPEILCDILIYMQVRSKYTNAFFTSLPKAGKEGTVRNLLKGTRLQGKLYVKSGSIANVQCYAGYYIDGDKKYVFSIMVNNYNSPRKDVVRAIESLLLDLF</sequence>
<dbReference type="PANTHER" id="PTHR30023:SF0">
    <property type="entry name" value="PENICILLIN-SENSITIVE CARBOXYPEPTIDASE A"/>
    <property type="match status" value="1"/>
</dbReference>